<sequence>MAAGTFPEAKKRRWKRSSFDQFEPYVFKGERNGIVLWCELLAQGAPFSERMLYRYLEVLEQIEVNIASLHRLQKFTANTAVWLFVQDPCKLDEIEQEALAAFRQVSPTLSCAYDLIQYFLLMVHRQEGAR</sequence>
<evidence type="ECO:0000313" key="1">
    <source>
        <dbReference type="EMBL" id="GHO90206.1"/>
    </source>
</evidence>
<dbReference type="RefSeq" id="WP_220201185.1">
    <property type="nucleotide sequence ID" value="NZ_BNJK01000001.1"/>
</dbReference>
<evidence type="ECO:0000313" key="2">
    <source>
        <dbReference type="Proteomes" id="UP000597444"/>
    </source>
</evidence>
<comment type="caution">
    <text evidence="1">The sequence shown here is derived from an EMBL/GenBank/DDBJ whole genome shotgun (WGS) entry which is preliminary data.</text>
</comment>
<accession>A0A8J3I955</accession>
<reference evidence="1" key="1">
    <citation type="submission" date="2020-10" db="EMBL/GenBank/DDBJ databases">
        <title>Taxonomic study of unclassified bacteria belonging to the class Ktedonobacteria.</title>
        <authorList>
            <person name="Yabe S."/>
            <person name="Wang C.M."/>
            <person name="Zheng Y."/>
            <person name="Sakai Y."/>
            <person name="Cavaletti L."/>
            <person name="Monciardini P."/>
            <person name="Donadio S."/>
        </authorList>
    </citation>
    <scope>NUCLEOTIDE SEQUENCE</scope>
    <source>
        <strain evidence="1">ID150040</strain>
    </source>
</reference>
<name>A0A8J3I955_9CHLR</name>
<dbReference type="EMBL" id="BNJK01000001">
    <property type="protein sequence ID" value="GHO90206.1"/>
    <property type="molecule type" value="Genomic_DNA"/>
</dbReference>
<dbReference type="AlphaFoldDB" id="A0A8J3I955"/>
<protein>
    <submittedName>
        <fullName evidence="1">Uncharacterized protein</fullName>
    </submittedName>
</protein>
<proteinExistence type="predicted"/>
<dbReference type="Proteomes" id="UP000597444">
    <property type="component" value="Unassembled WGS sequence"/>
</dbReference>
<gene>
    <name evidence="1" type="ORF">KSF_002540</name>
</gene>
<organism evidence="1 2">
    <name type="scientific">Reticulibacter mediterranei</name>
    <dbReference type="NCBI Taxonomy" id="2778369"/>
    <lineage>
        <taxon>Bacteria</taxon>
        <taxon>Bacillati</taxon>
        <taxon>Chloroflexota</taxon>
        <taxon>Ktedonobacteria</taxon>
        <taxon>Ktedonobacterales</taxon>
        <taxon>Reticulibacteraceae</taxon>
        <taxon>Reticulibacter</taxon>
    </lineage>
</organism>
<keyword evidence="2" id="KW-1185">Reference proteome</keyword>